<reference evidence="2" key="2">
    <citation type="submission" date="2022-01" db="EMBL/GenBank/DDBJ databases">
        <authorList>
            <person name="Yamashiro T."/>
            <person name="Shiraishi A."/>
            <person name="Satake H."/>
            <person name="Nakayama K."/>
        </authorList>
    </citation>
    <scope>NUCLEOTIDE SEQUENCE</scope>
</reference>
<feature type="non-terminal residue" evidence="2">
    <location>
        <position position="1"/>
    </location>
</feature>
<feature type="compositionally biased region" description="Basic and acidic residues" evidence="1">
    <location>
        <begin position="109"/>
        <end position="121"/>
    </location>
</feature>
<dbReference type="EMBL" id="BQNB010013633">
    <property type="protein sequence ID" value="GJT18385.1"/>
    <property type="molecule type" value="Genomic_DNA"/>
</dbReference>
<organism evidence="2 3">
    <name type="scientific">Tanacetum coccineum</name>
    <dbReference type="NCBI Taxonomy" id="301880"/>
    <lineage>
        <taxon>Eukaryota</taxon>
        <taxon>Viridiplantae</taxon>
        <taxon>Streptophyta</taxon>
        <taxon>Embryophyta</taxon>
        <taxon>Tracheophyta</taxon>
        <taxon>Spermatophyta</taxon>
        <taxon>Magnoliopsida</taxon>
        <taxon>eudicotyledons</taxon>
        <taxon>Gunneridae</taxon>
        <taxon>Pentapetalae</taxon>
        <taxon>asterids</taxon>
        <taxon>campanulids</taxon>
        <taxon>Asterales</taxon>
        <taxon>Asteraceae</taxon>
        <taxon>Asteroideae</taxon>
        <taxon>Anthemideae</taxon>
        <taxon>Anthemidinae</taxon>
        <taxon>Tanacetum</taxon>
    </lineage>
</organism>
<feature type="compositionally biased region" description="Polar residues" evidence="1">
    <location>
        <begin position="69"/>
        <end position="87"/>
    </location>
</feature>
<dbReference type="Proteomes" id="UP001151760">
    <property type="component" value="Unassembled WGS sequence"/>
</dbReference>
<feature type="region of interest" description="Disordered" evidence="1">
    <location>
        <begin position="1"/>
        <end position="213"/>
    </location>
</feature>
<accession>A0ABQ5BU41</accession>
<evidence type="ECO:0000313" key="3">
    <source>
        <dbReference type="Proteomes" id="UP001151760"/>
    </source>
</evidence>
<protein>
    <submittedName>
        <fullName evidence="2">Uncharacterized protein</fullName>
    </submittedName>
</protein>
<reference evidence="2" key="1">
    <citation type="journal article" date="2022" name="Int. J. Mol. Sci.">
        <title>Draft Genome of Tanacetum Coccineum: Genomic Comparison of Closely Related Tanacetum-Family Plants.</title>
        <authorList>
            <person name="Yamashiro T."/>
            <person name="Shiraishi A."/>
            <person name="Nakayama K."/>
            <person name="Satake H."/>
        </authorList>
    </citation>
    <scope>NUCLEOTIDE SEQUENCE</scope>
</reference>
<name>A0ABQ5BU41_9ASTR</name>
<comment type="caution">
    <text evidence="2">The sequence shown here is derived from an EMBL/GenBank/DDBJ whole genome shotgun (WGS) entry which is preliminary data.</text>
</comment>
<feature type="compositionally biased region" description="Acidic residues" evidence="1">
    <location>
        <begin position="9"/>
        <end position="23"/>
    </location>
</feature>
<feature type="compositionally biased region" description="Low complexity" evidence="1">
    <location>
        <begin position="139"/>
        <end position="148"/>
    </location>
</feature>
<sequence length="339" mass="38644">HTNPLFNELPDDTMDYMDTEDAQDVGRTRNGVNEEKEGTEDADAQDVGRTRDVVNEEKEIADDKVSTKDALNTAQQKVSTDRPNVNTDRPKVNTDKEKVSTDRPNVSTDRPKVNTDKEKDSTVSPDEGSVDQSKGRSATPTTPTTTPTMFGDDETLLNMSQAKVVSREKEKGVELMDVEETERPRPTSTRSLLTLKPLPKIDPKDKEKKKIEEEDELIDSKDIHARIEANRLLALRLQDEEREQFTVEERAKFLHDIIAAQRRFLAEQRAIAIRNKPPTRTQLRNQMMTYLKHVGNKKHSDLKSKTFEEIQALYEKVKRFDESFTVVGSTKDEETNGDE</sequence>
<feature type="compositionally biased region" description="Basic and acidic residues" evidence="1">
    <location>
        <begin position="88"/>
        <end position="101"/>
    </location>
</feature>
<proteinExistence type="predicted"/>
<feature type="compositionally biased region" description="Basic and acidic residues" evidence="1">
    <location>
        <begin position="46"/>
        <end position="67"/>
    </location>
</feature>
<evidence type="ECO:0000313" key="2">
    <source>
        <dbReference type="EMBL" id="GJT18385.1"/>
    </source>
</evidence>
<feature type="compositionally biased region" description="Basic and acidic residues" evidence="1">
    <location>
        <begin position="24"/>
        <end position="36"/>
    </location>
</feature>
<feature type="compositionally biased region" description="Basic and acidic residues" evidence="1">
    <location>
        <begin position="199"/>
        <end position="213"/>
    </location>
</feature>
<evidence type="ECO:0000256" key="1">
    <source>
        <dbReference type="SAM" id="MobiDB-lite"/>
    </source>
</evidence>
<gene>
    <name evidence="2" type="ORF">Tco_0877091</name>
</gene>
<keyword evidence="3" id="KW-1185">Reference proteome</keyword>
<feature type="compositionally biased region" description="Basic and acidic residues" evidence="1">
    <location>
        <begin position="165"/>
        <end position="174"/>
    </location>
</feature>